<dbReference type="Proteomes" id="UP000215914">
    <property type="component" value="Chromosome 11"/>
</dbReference>
<name>A0A251TDF3_HELAN</name>
<accession>A0A251TDF3</accession>
<reference evidence="1" key="3">
    <citation type="submission" date="2020-06" db="EMBL/GenBank/DDBJ databases">
        <title>Helianthus annuus Genome sequencing and assembly Release 2.</title>
        <authorList>
            <person name="Gouzy J."/>
            <person name="Langlade N."/>
            <person name="Munos S."/>
        </authorList>
    </citation>
    <scope>NUCLEOTIDE SEQUENCE</scope>
    <source>
        <tissue evidence="1">Leaves</tissue>
    </source>
</reference>
<sequence length="66" mass="7243">MVIKTLGGQPFSHFPPKSFPLPIPNPTMPPPPEPAVTSLPLHNLRCTWVVSSSGVKILIEQINWSN</sequence>
<reference evidence="1 3" key="1">
    <citation type="journal article" date="2017" name="Nature">
        <title>The sunflower genome provides insights into oil metabolism, flowering and Asterid evolution.</title>
        <authorList>
            <person name="Badouin H."/>
            <person name="Gouzy J."/>
            <person name="Grassa C.J."/>
            <person name="Murat F."/>
            <person name="Staton S.E."/>
            <person name="Cottret L."/>
            <person name="Lelandais-Briere C."/>
            <person name="Owens G.L."/>
            <person name="Carrere S."/>
            <person name="Mayjonade B."/>
            <person name="Legrand L."/>
            <person name="Gill N."/>
            <person name="Kane N.C."/>
            <person name="Bowers J.E."/>
            <person name="Hubner S."/>
            <person name="Bellec A."/>
            <person name="Berard A."/>
            <person name="Berges H."/>
            <person name="Blanchet N."/>
            <person name="Boniface M.C."/>
            <person name="Brunel D."/>
            <person name="Catrice O."/>
            <person name="Chaidir N."/>
            <person name="Claudel C."/>
            <person name="Donnadieu C."/>
            <person name="Faraut T."/>
            <person name="Fievet G."/>
            <person name="Helmstetter N."/>
            <person name="King M."/>
            <person name="Knapp S.J."/>
            <person name="Lai Z."/>
            <person name="Le Paslier M.C."/>
            <person name="Lippi Y."/>
            <person name="Lorenzon L."/>
            <person name="Mandel J.R."/>
            <person name="Marage G."/>
            <person name="Marchand G."/>
            <person name="Marquand E."/>
            <person name="Bret-Mestries E."/>
            <person name="Morien E."/>
            <person name="Nambeesan S."/>
            <person name="Nguyen T."/>
            <person name="Pegot-Espagnet P."/>
            <person name="Pouilly N."/>
            <person name="Raftis F."/>
            <person name="Sallet E."/>
            <person name="Schiex T."/>
            <person name="Thomas J."/>
            <person name="Vandecasteele C."/>
            <person name="Vares D."/>
            <person name="Vear F."/>
            <person name="Vautrin S."/>
            <person name="Crespi M."/>
            <person name="Mangin B."/>
            <person name="Burke J.M."/>
            <person name="Salse J."/>
            <person name="Munos S."/>
            <person name="Vincourt P."/>
            <person name="Rieseberg L.H."/>
            <person name="Langlade N.B."/>
        </authorList>
    </citation>
    <scope>NUCLEOTIDE SEQUENCE [LARGE SCALE GENOMIC DNA]</scope>
    <source>
        <strain evidence="3">cv. SF193</strain>
        <tissue evidence="1">Leaves</tissue>
    </source>
</reference>
<evidence type="ECO:0000313" key="2">
    <source>
        <dbReference type="EMBL" id="OTG08783.1"/>
    </source>
</evidence>
<reference evidence="2" key="2">
    <citation type="submission" date="2017-02" db="EMBL/GenBank/DDBJ databases">
        <title>Sunflower complete genome.</title>
        <authorList>
            <person name="Langlade N."/>
            <person name="Munos S."/>
        </authorList>
    </citation>
    <scope>NUCLEOTIDE SEQUENCE [LARGE SCALE GENOMIC DNA]</scope>
    <source>
        <tissue evidence="2">Leaves</tissue>
    </source>
</reference>
<evidence type="ECO:0000313" key="1">
    <source>
        <dbReference type="EMBL" id="KAF5783478.1"/>
    </source>
</evidence>
<dbReference type="InParanoid" id="A0A251TDF3"/>
<evidence type="ECO:0000313" key="3">
    <source>
        <dbReference type="Proteomes" id="UP000215914"/>
    </source>
</evidence>
<gene>
    <name evidence="2" type="ORF">HannXRQ_Chr11g0345551</name>
    <name evidence="1" type="ORF">HanXRQr2_Chr11g0508411</name>
</gene>
<dbReference type="AlphaFoldDB" id="A0A251TDF3"/>
<organism evidence="2 3">
    <name type="scientific">Helianthus annuus</name>
    <name type="common">Common sunflower</name>
    <dbReference type="NCBI Taxonomy" id="4232"/>
    <lineage>
        <taxon>Eukaryota</taxon>
        <taxon>Viridiplantae</taxon>
        <taxon>Streptophyta</taxon>
        <taxon>Embryophyta</taxon>
        <taxon>Tracheophyta</taxon>
        <taxon>Spermatophyta</taxon>
        <taxon>Magnoliopsida</taxon>
        <taxon>eudicotyledons</taxon>
        <taxon>Gunneridae</taxon>
        <taxon>Pentapetalae</taxon>
        <taxon>asterids</taxon>
        <taxon>campanulids</taxon>
        <taxon>Asterales</taxon>
        <taxon>Asteraceae</taxon>
        <taxon>Asteroideae</taxon>
        <taxon>Heliantheae alliance</taxon>
        <taxon>Heliantheae</taxon>
        <taxon>Helianthus</taxon>
    </lineage>
</organism>
<keyword evidence="3" id="KW-1185">Reference proteome</keyword>
<protein>
    <submittedName>
        <fullName evidence="2">Uncharacterized protein</fullName>
    </submittedName>
</protein>
<dbReference type="Gramene" id="mRNA:HanXRQr2_Chr11g0508411">
    <property type="protein sequence ID" value="mRNA:HanXRQr2_Chr11g0508411"/>
    <property type="gene ID" value="HanXRQr2_Chr11g0508411"/>
</dbReference>
<proteinExistence type="predicted"/>
<dbReference type="EMBL" id="CM007900">
    <property type="protein sequence ID" value="OTG08783.1"/>
    <property type="molecule type" value="Genomic_DNA"/>
</dbReference>
<dbReference type="EMBL" id="MNCJ02000326">
    <property type="protein sequence ID" value="KAF5783478.1"/>
    <property type="molecule type" value="Genomic_DNA"/>
</dbReference>